<sequence length="121" mass="13684">MAQVQEILFVYNAKSGMLHGLMDLIHKTVSPSTYPCKLCEITYGMTGMRKEWKRYVHSLGYPVTFLHLDELAPGLPSTRYPCAIARTNTGYEELISAEEMNRLTTLTELMAALSRQIKPLS</sequence>
<reference evidence="1 2" key="1">
    <citation type="submission" date="2015-01" db="EMBL/GenBank/DDBJ databases">
        <title>Paenibacillus swuensis/DY6/whole genome sequencing.</title>
        <authorList>
            <person name="Kim M.K."/>
            <person name="Srinivasan S."/>
            <person name="Lee J.-J."/>
        </authorList>
    </citation>
    <scope>NUCLEOTIDE SEQUENCE [LARGE SCALE GENOMIC DNA]</scope>
    <source>
        <strain evidence="1 2">DY6</strain>
    </source>
</reference>
<accession>A0A172TPD7</accession>
<dbReference type="STRING" id="1178515.SY83_06975"/>
<evidence type="ECO:0008006" key="3">
    <source>
        <dbReference type="Google" id="ProtNLM"/>
    </source>
</evidence>
<dbReference type="OrthoDB" id="572467at2"/>
<dbReference type="KEGG" id="pswu:SY83_06975"/>
<evidence type="ECO:0000313" key="2">
    <source>
        <dbReference type="Proteomes" id="UP000076927"/>
    </source>
</evidence>
<dbReference type="Proteomes" id="UP000076927">
    <property type="component" value="Chromosome"/>
</dbReference>
<organism evidence="1 2">
    <name type="scientific">Paenibacillus swuensis</name>
    <dbReference type="NCBI Taxonomy" id="1178515"/>
    <lineage>
        <taxon>Bacteria</taxon>
        <taxon>Bacillati</taxon>
        <taxon>Bacillota</taxon>
        <taxon>Bacilli</taxon>
        <taxon>Bacillales</taxon>
        <taxon>Paenibacillaceae</taxon>
        <taxon>Paenibacillus</taxon>
    </lineage>
</organism>
<dbReference type="AlphaFoldDB" id="A0A172TPD7"/>
<gene>
    <name evidence="1" type="ORF">SY83_06975</name>
</gene>
<dbReference type="EMBL" id="CP011388">
    <property type="protein sequence ID" value="ANE48774.1"/>
    <property type="molecule type" value="Genomic_DNA"/>
</dbReference>
<proteinExistence type="predicted"/>
<keyword evidence="2" id="KW-1185">Reference proteome</keyword>
<dbReference type="PATRIC" id="fig|1178515.4.peg.1388"/>
<evidence type="ECO:0000313" key="1">
    <source>
        <dbReference type="EMBL" id="ANE48774.1"/>
    </source>
</evidence>
<protein>
    <recommendedName>
        <fullName evidence="3">GTPase</fullName>
    </recommendedName>
</protein>
<name>A0A172TPD7_9BACL</name>